<dbReference type="Proteomes" id="UP001177023">
    <property type="component" value="Unassembled WGS sequence"/>
</dbReference>
<dbReference type="EMBL" id="CATQJA010000177">
    <property type="protein sequence ID" value="CAJ0558013.1"/>
    <property type="molecule type" value="Genomic_DNA"/>
</dbReference>
<feature type="chain" id="PRO_5041432641" evidence="1">
    <location>
        <begin position="25"/>
        <end position="90"/>
    </location>
</feature>
<dbReference type="AlphaFoldDB" id="A0AA36C5S2"/>
<feature type="non-terminal residue" evidence="2">
    <location>
        <position position="1"/>
    </location>
</feature>
<name>A0AA36C5S2_9BILA</name>
<comment type="caution">
    <text evidence="2">The sequence shown here is derived from an EMBL/GenBank/DDBJ whole genome shotgun (WGS) entry which is preliminary data.</text>
</comment>
<protein>
    <submittedName>
        <fullName evidence="2">Uncharacterized protein</fullName>
    </submittedName>
</protein>
<feature type="signal peptide" evidence="1">
    <location>
        <begin position="1"/>
        <end position="24"/>
    </location>
</feature>
<reference evidence="2" key="1">
    <citation type="submission" date="2023-06" db="EMBL/GenBank/DDBJ databases">
        <authorList>
            <person name="Delattre M."/>
        </authorList>
    </citation>
    <scope>NUCLEOTIDE SEQUENCE</scope>
    <source>
        <strain evidence="2">AF72</strain>
    </source>
</reference>
<evidence type="ECO:0000313" key="3">
    <source>
        <dbReference type="Proteomes" id="UP001177023"/>
    </source>
</evidence>
<organism evidence="2 3">
    <name type="scientific">Mesorhabditis spiculigera</name>
    <dbReference type="NCBI Taxonomy" id="96644"/>
    <lineage>
        <taxon>Eukaryota</taxon>
        <taxon>Metazoa</taxon>
        <taxon>Ecdysozoa</taxon>
        <taxon>Nematoda</taxon>
        <taxon>Chromadorea</taxon>
        <taxon>Rhabditida</taxon>
        <taxon>Rhabditina</taxon>
        <taxon>Rhabditomorpha</taxon>
        <taxon>Rhabditoidea</taxon>
        <taxon>Rhabditidae</taxon>
        <taxon>Mesorhabditinae</taxon>
        <taxon>Mesorhabditis</taxon>
    </lineage>
</organism>
<proteinExistence type="predicted"/>
<evidence type="ECO:0000313" key="2">
    <source>
        <dbReference type="EMBL" id="CAJ0558013.1"/>
    </source>
</evidence>
<keyword evidence="3" id="KW-1185">Reference proteome</keyword>
<sequence>MTYPGRSSTFAVLLLLFLAIGARGDTFSEQIAKYTATWAEISQPGFEAIEKMRALAGRADSVLGLAGPVGSLISVGVKWVVAVSKILTAR</sequence>
<evidence type="ECO:0000256" key="1">
    <source>
        <dbReference type="SAM" id="SignalP"/>
    </source>
</evidence>
<accession>A0AA36C5S2</accession>
<gene>
    <name evidence="2" type="ORF">MSPICULIGERA_LOCUS756</name>
</gene>
<keyword evidence="1" id="KW-0732">Signal</keyword>